<feature type="region of interest" description="Disordered" evidence="3">
    <location>
        <begin position="1"/>
        <end position="40"/>
    </location>
</feature>
<gene>
    <name evidence="5" type="ORF">GJ744_006598</name>
</gene>
<keyword evidence="1" id="KW-0808">Transferase</keyword>
<dbReference type="GO" id="GO:0016779">
    <property type="term" value="F:nucleotidyltransferase activity"/>
    <property type="evidence" value="ECO:0007669"/>
    <property type="project" value="UniProtKB-KW"/>
</dbReference>
<dbReference type="EMBL" id="JAACFV010000003">
    <property type="protein sequence ID" value="KAF7513984.1"/>
    <property type="molecule type" value="Genomic_DNA"/>
</dbReference>
<evidence type="ECO:0000256" key="1">
    <source>
        <dbReference type="ARBA" id="ARBA00022695"/>
    </source>
</evidence>
<protein>
    <recommendedName>
        <fullName evidence="4">Rhodanese domain-containing protein</fullName>
    </recommendedName>
</protein>
<reference evidence="5" key="1">
    <citation type="submission" date="2020-02" db="EMBL/GenBank/DDBJ databases">
        <authorList>
            <person name="Palmer J.M."/>
        </authorList>
    </citation>
    <scope>NUCLEOTIDE SEQUENCE</scope>
    <source>
        <strain evidence="5">EPUS1.4</strain>
        <tissue evidence="5">Thallus</tissue>
    </source>
</reference>
<evidence type="ECO:0000313" key="5">
    <source>
        <dbReference type="EMBL" id="KAF7513984.1"/>
    </source>
</evidence>
<keyword evidence="6" id="KW-1185">Reference proteome</keyword>
<dbReference type="InterPro" id="IPR000594">
    <property type="entry name" value="ThiF_NAD_FAD-bd"/>
</dbReference>
<proteinExistence type="predicted"/>
<dbReference type="Pfam" id="PF00581">
    <property type="entry name" value="Rhodanese"/>
    <property type="match status" value="1"/>
</dbReference>
<dbReference type="SMART" id="SM00450">
    <property type="entry name" value="RHOD"/>
    <property type="match status" value="1"/>
</dbReference>
<dbReference type="InterPro" id="IPR036873">
    <property type="entry name" value="Rhodanese-like_dom_sf"/>
</dbReference>
<comment type="caution">
    <text evidence="5">The sequence shown here is derived from an EMBL/GenBank/DDBJ whole genome shotgun (WGS) entry which is preliminary data.</text>
</comment>
<name>A0A8H7E860_9EURO</name>
<evidence type="ECO:0000313" key="6">
    <source>
        <dbReference type="Proteomes" id="UP000606974"/>
    </source>
</evidence>
<dbReference type="AlphaFoldDB" id="A0A8H7E860"/>
<dbReference type="InterPro" id="IPR035985">
    <property type="entry name" value="Ubiquitin-activating_enz"/>
</dbReference>
<dbReference type="Pfam" id="PF00899">
    <property type="entry name" value="ThiF"/>
    <property type="match status" value="1"/>
</dbReference>
<dbReference type="GO" id="GO:0008641">
    <property type="term" value="F:ubiquitin-like modifier activating enzyme activity"/>
    <property type="evidence" value="ECO:0007669"/>
    <property type="project" value="InterPro"/>
</dbReference>
<keyword evidence="1" id="KW-0548">Nucleotidyltransferase</keyword>
<organism evidence="5 6">
    <name type="scientific">Endocarpon pusillum</name>
    <dbReference type="NCBI Taxonomy" id="364733"/>
    <lineage>
        <taxon>Eukaryota</taxon>
        <taxon>Fungi</taxon>
        <taxon>Dikarya</taxon>
        <taxon>Ascomycota</taxon>
        <taxon>Pezizomycotina</taxon>
        <taxon>Eurotiomycetes</taxon>
        <taxon>Chaetothyriomycetidae</taxon>
        <taxon>Verrucariales</taxon>
        <taxon>Verrucariaceae</taxon>
        <taxon>Endocarpon</taxon>
    </lineage>
</organism>
<feature type="domain" description="Rhodanese" evidence="4">
    <location>
        <begin position="220"/>
        <end position="309"/>
    </location>
</feature>
<feature type="compositionally biased region" description="Pro residues" evidence="3">
    <location>
        <begin position="1"/>
        <end position="13"/>
    </location>
</feature>
<dbReference type="Gene3D" id="3.40.50.720">
    <property type="entry name" value="NAD(P)-binding Rossmann-like Domain"/>
    <property type="match status" value="1"/>
</dbReference>
<dbReference type="Proteomes" id="UP000606974">
    <property type="component" value="Unassembled WGS sequence"/>
</dbReference>
<dbReference type="OrthoDB" id="10261062at2759"/>
<evidence type="ECO:0000256" key="2">
    <source>
        <dbReference type="ARBA" id="ARBA00043893"/>
    </source>
</evidence>
<dbReference type="PROSITE" id="PS50206">
    <property type="entry name" value="RHODANESE_3"/>
    <property type="match status" value="1"/>
</dbReference>
<dbReference type="SUPFAM" id="SSF69572">
    <property type="entry name" value="Activating enzymes of the ubiquitin-like proteins"/>
    <property type="match status" value="1"/>
</dbReference>
<feature type="compositionally biased region" description="Basic and acidic residues" evidence="3">
    <location>
        <begin position="17"/>
        <end position="34"/>
    </location>
</feature>
<evidence type="ECO:0000259" key="4">
    <source>
        <dbReference type="PROSITE" id="PS50206"/>
    </source>
</evidence>
<dbReference type="SUPFAM" id="SSF52821">
    <property type="entry name" value="Rhodanese/Cell cycle control phosphatase"/>
    <property type="match status" value="1"/>
</dbReference>
<evidence type="ECO:0000256" key="3">
    <source>
        <dbReference type="SAM" id="MobiDB-lite"/>
    </source>
</evidence>
<dbReference type="InterPro" id="IPR001763">
    <property type="entry name" value="Rhodanese-like_dom"/>
</dbReference>
<sequence length="342" mass="37090">MTLCYLPPPPPPGHGSDVLRDASSTKESDEDGRRTSKRGGPCYRCIFPHPPAPETVQSCSEIGILGPVVGLIGTLMAMEVLKILTATAAAATTTTAAASAANNLTPAAAREEQDAWRPTLLLYNALSQDPRGMFRNVGLRKGARRDCLVCGEEGVLNGLPAGRRKITRERIVNGEVDYAAFCGMVEDVRVLGVGRRVSAGEFAERMRLDGGGGDGDDGLEGRRPVVVDVREEVEYELGAKVRNSIHLPISRILRSGYGLADDQDGNMQDLLGLRLPEGEAAEEEGEDRPIYFLCQRGNDSQIAAQKFLDSIEEGKTGNRTRTRWIGDVVGGFEALQRHQQRY</sequence>
<dbReference type="Gene3D" id="3.40.250.10">
    <property type="entry name" value="Rhodanese-like domain"/>
    <property type="match status" value="1"/>
</dbReference>
<accession>A0A8H7E860</accession>
<comment type="function">
    <text evidence="2">Plays a central role in 2-thiolation of mcm(5)S(2)U at tRNA wobble positions of cytosolic tRNA(Lys), tRNA(Glu) and tRNA(Gln). Also essential during biosynthesis of the molybdenum cofactor. Acts by mediating the C-terminal thiocarboxylation of sulfur carriers urm1 and mocs2a. Its N-terminus first activates urm1 and mocs2a as acyl-adenylates (-COAMP), then the persulfide sulfur on the catalytic cysteine is transferred to urm1 and mocs2a to form thiocarboxylation (-COSH) of their C-terminus. The reaction probably involves hydrogen sulfide that is generated from the persulfide intermediate and that acts as a nucleophile towards urm1 and mocs2a. Subsequently, a transient disulfide bond is formed. Does not use thiosulfate as sulfur donor; nfs1 probably acting as a sulfur donor for thiocarboxylation reactions.</text>
</comment>